<feature type="region of interest" description="Disordered" evidence="1">
    <location>
        <begin position="72"/>
        <end position="102"/>
    </location>
</feature>
<gene>
    <name evidence="2" type="ORF">DF196_02215</name>
</gene>
<organism evidence="2 3">
    <name type="scientific">Bifidobacterium callitrichidarum</name>
    <dbReference type="NCBI Taxonomy" id="2052941"/>
    <lineage>
        <taxon>Bacteria</taxon>
        <taxon>Bacillati</taxon>
        <taxon>Actinomycetota</taxon>
        <taxon>Actinomycetes</taxon>
        <taxon>Bifidobacteriales</taxon>
        <taxon>Bifidobacteriaceae</taxon>
        <taxon>Bifidobacterium</taxon>
    </lineage>
</organism>
<comment type="caution">
    <text evidence="2">The sequence shown here is derived from an EMBL/GenBank/DDBJ whole genome shotgun (WGS) entry which is preliminary data.</text>
</comment>
<evidence type="ECO:0000313" key="3">
    <source>
        <dbReference type="Proteomes" id="UP000245876"/>
    </source>
</evidence>
<name>A0A2U2NCL1_9BIFI</name>
<dbReference type="Proteomes" id="UP000245876">
    <property type="component" value="Unassembled WGS sequence"/>
</dbReference>
<evidence type="ECO:0000256" key="1">
    <source>
        <dbReference type="SAM" id="MobiDB-lite"/>
    </source>
</evidence>
<dbReference type="AlphaFoldDB" id="A0A2U2NCL1"/>
<keyword evidence="3" id="KW-1185">Reference proteome</keyword>
<proteinExistence type="predicted"/>
<protein>
    <submittedName>
        <fullName evidence="2">Uncharacterized protein</fullName>
    </submittedName>
</protein>
<evidence type="ECO:0000313" key="2">
    <source>
        <dbReference type="EMBL" id="PWG66739.1"/>
    </source>
</evidence>
<reference evidence="2 3" key="1">
    <citation type="journal article" date="2018" name="Int. J. Syst. Evol. Microbiol.">
        <title>Bifidobacterium callitrichidarum sp. nov. from the faeces of the emperor tamarin (Saguinus imperator).</title>
        <authorList>
            <person name="Modesto M."/>
            <person name="Michelini S."/>
            <person name="Sansosti M.C."/>
            <person name="De Filippo C."/>
            <person name="Cavalieri D."/>
            <person name="Qvirist L."/>
            <person name="Andlid T."/>
            <person name="Spiezio C."/>
            <person name="Sandri C."/>
            <person name="Pascarelli S."/>
            <person name="Sgorbati B."/>
            <person name="Mattarelli P."/>
        </authorList>
    </citation>
    <scope>NUCLEOTIDE SEQUENCE [LARGE SCALE GENOMIC DNA]</scope>
    <source>
        <strain evidence="2 3">TRI 5</strain>
    </source>
</reference>
<sequence>MNDYEDNINNPIERQLEIARLFGDIATEALNAQANLTSTVVEEEDLEYAYTKAGEIEARLDKLDEALRALLDDVESDESDDEFDDPDDDDLYDIEDEEDSER</sequence>
<dbReference type="EMBL" id="QFFM01000003">
    <property type="protein sequence ID" value="PWG66739.1"/>
    <property type="molecule type" value="Genomic_DNA"/>
</dbReference>
<accession>A0A2U2NCL1</accession>
<dbReference type="RefSeq" id="WP_109056308.1">
    <property type="nucleotide sequence ID" value="NZ_QFFM01000003.1"/>
</dbReference>